<sequence length="91" mass="10366">MVDTGRLEITKKNTMNFESMGRRVRYSNFRIVVACLRFRASPLPETGTCVRFSVPFDNATGAERRPLLNLPGRAPVQSGCTHMHRRRKPCT</sequence>
<dbReference type="EMBL" id="BGZK01001007">
    <property type="protein sequence ID" value="GBP68322.1"/>
    <property type="molecule type" value="Genomic_DNA"/>
</dbReference>
<gene>
    <name evidence="2" type="ORF">EVAR_4922_1</name>
</gene>
<feature type="compositionally biased region" description="Basic residues" evidence="1">
    <location>
        <begin position="82"/>
        <end position="91"/>
    </location>
</feature>
<name>A0A4C1Y0K1_EUMVA</name>
<accession>A0A4C1Y0K1</accession>
<proteinExistence type="predicted"/>
<keyword evidence="3" id="KW-1185">Reference proteome</keyword>
<organism evidence="2 3">
    <name type="scientific">Eumeta variegata</name>
    <name type="common">Bagworm moth</name>
    <name type="synonym">Eumeta japonica</name>
    <dbReference type="NCBI Taxonomy" id="151549"/>
    <lineage>
        <taxon>Eukaryota</taxon>
        <taxon>Metazoa</taxon>
        <taxon>Ecdysozoa</taxon>
        <taxon>Arthropoda</taxon>
        <taxon>Hexapoda</taxon>
        <taxon>Insecta</taxon>
        <taxon>Pterygota</taxon>
        <taxon>Neoptera</taxon>
        <taxon>Endopterygota</taxon>
        <taxon>Lepidoptera</taxon>
        <taxon>Glossata</taxon>
        <taxon>Ditrysia</taxon>
        <taxon>Tineoidea</taxon>
        <taxon>Psychidae</taxon>
        <taxon>Oiketicinae</taxon>
        <taxon>Eumeta</taxon>
    </lineage>
</organism>
<evidence type="ECO:0000313" key="3">
    <source>
        <dbReference type="Proteomes" id="UP000299102"/>
    </source>
</evidence>
<dbReference type="Proteomes" id="UP000299102">
    <property type="component" value="Unassembled WGS sequence"/>
</dbReference>
<feature type="region of interest" description="Disordered" evidence="1">
    <location>
        <begin position="70"/>
        <end position="91"/>
    </location>
</feature>
<comment type="caution">
    <text evidence="2">The sequence shown here is derived from an EMBL/GenBank/DDBJ whole genome shotgun (WGS) entry which is preliminary data.</text>
</comment>
<evidence type="ECO:0000256" key="1">
    <source>
        <dbReference type="SAM" id="MobiDB-lite"/>
    </source>
</evidence>
<reference evidence="2 3" key="1">
    <citation type="journal article" date="2019" name="Commun. Biol.">
        <title>The bagworm genome reveals a unique fibroin gene that provides high tensile strength.</title>
        <authorList>
            <person name="Kono N."/>
            <person name="Nakamura H."/>
            <person name="Ohtoshi R."/>
            <person name="Tomita M."/>
            <person name="Numata K."/>
            <person name="Arakawa K."/>
        </authorList>
    </citation>
    <scope>NUCLEOTIDE SEQUENCE [LARGE SCALE GENOMIC DNA]</scope>
</reference>
<evidence type="ECO:0000313" key="2">
    <source>
        <dbReference type="EMBL" id="GBP68322.1"/>
    </source>
</evidence>
<protein>
    <submittedName>
        <fullName evidence="2">Uncharacterized protein</fullName>
    </submittedName>
</protein>
<dbReference type="AlphaFoldDB" id="A0A4C1Y0K1"/>